<dbReference type="InterPro" id="IPR021354">
    <property type="entry name" value="DUF2975"/>
</dbReference>
<evidence type="ECO:0000256" key="1">
    <source>
        <dbReference type="SAM" id="Phobius"/>
    </source>
</evidence>
<feature type="transmembrane region" description="Helical" evidence="1">
    <location>
        <begin position="184"/>
        <end position="205"/>
    </location>
</feature>
<feature type="transmembrane region" description="Helical" evidence="1">
    <location>
        <begin position="142"/>
        <end position="164"/>
    </location>
</feature>
<reference evidence="2 3" key="1">
    <citation type="submission" date="2024-12" db="EMBL/GenBank/DDBJ databases">
        <authorList>
            <person name="Hu S."/>
        </authorList>
    </citation>
    <scope>NUCLEOTIDE SEQUENCE [LARGE SCALE GENOMIC DNA]</scope>
    <source>
        <strain evidence="2 3">P-25</strain>
    </source>
</reference>
<keyword evidence="1" id="KW-0472">Membrane</keyword>
<sequence>MKKVRYYWAARILRSLLLISFIFSAITLVVNVSSDLFKFKPYVRYGNLTFGSTQQGHKLKAILRLNIPDTVINYKDGQESIFKELKHFSPSNKQREERKRREITDITVNNITAFENEEVTVFNPLLIQEPIDLYVSSTNKKYSFFFSLAAQLDLLFTIFFFLLLVKLLKRYMEYEMFEQRTFKLIAGFGWLIILKEILAFVFGYINANIMGVRFLQSIDMSSKKRYNFINLSLDFYNVYSFYKIGVGLLIILIAYVIKEAIAAKKENELTI</sequence>
<dbReference type="Proteomes" id="UP001517367">
    <property type="component" value="Unassembled WGS sequence"/>
</dbReference>
<accession>A0ABW9JGV4</accession>
<dbReference type="RefSeq" id="WP_138730178.1">
    <property type="nucleotide sequence ID" value="NZ_SRMP02000007.1"/>
</dbReference>
<evidence type="ECO:0000313" key="2">
    <source>
        <dbReference type="EMBL" id="MFN0290968.1"/>
    </source>
</evidence>
<keyword evidence="3" id="KW-1185">Reference proteome</keyword>
<comment type="caution">
    <text evidence="2">The sequence shown here is derived from an EMBL/GenBank/DDBJ whole genome shotgun (WGS) entry which is preliminary data.</text>
</comment>
<evidence type="ECO:0000313" key="3">
    <source>
        <dbReference type="Proteomes" id="UP001517367"/>
    </source>
</evidence>
<dbReference type="EMBL" id="SRMP02000007">
    <property type="protein sequence ID" value="MFN0290968.1"/>
    <property type="molecule type" value="Genomic_DNA"/>
</dbReference>
<organism evidence="2 3">
    <name type="scientific">Pedobacter helvus</name>
    <dbReference type="NCBI Taxonomy" id="2563444"/>
    <lineage>
        <taxon>Bacteria</taxon>
        <taxon>Pseudomonadati</taxon>
        <taxon>Bacteroidota</taxon>
        <taxon>Sphingobacteriia</taxon>
        <taxon>Sphingobacteriales</taxon>
        <taxon>Sphingobacteriaceae</taxon>
        <taxon>Pedobacter</taxon>
    </lineage>
</organism>
<keyword evidence="1" id="KW-0812">Transmembrane</keyword>
<dbReference type="Pfam" id="PF11188">
    <property type="entry name" value="DUF2975"/>
    <property type="match status" value="1"/>
</dbReference>
<name>A0ABW9JGV4_9SPHI</name>
<feature type="transmembrane region" description="Helical" evidence="1">
    <location>
        <begin position="12"/>
        <end position="32"/>
    </location>
</feature>
<gene>
    <name evidence="2" type="ORF">E5L68_006175</name>
</gene>
<feature type="transmembrane region" description="Helical" evidence="1">
    <location>
        <begin position="239"/>
        <end position="257"/>
    </location>
</feature>
<protein>
    <submittedName>
        <fullName evidence="2">DUF2975 domain-containing protein</fullName>
    </submittedName>
</protein>
<keyword evidence="1" id="KW-1133">Transmembrane helix</keyword>
<proteinExistence type="predicted"/>